<dbReference type="HOGENOM" id="CLU_135132_0_0_1"/>
<feature type="non-terminal residue" evidence="8">
    <location>
        <position position="1"/>
    </location>
</feature>
<dbReference type="OMA" id="HASHISE"/>
<dbReference type="RefSeq" id="XP_001384297.1">
    <property type="nucleotide sequence ID" value="XM_001384260.1"/>
</dbReference>
<dbReference type="GeneID" id="4838431"/>
<protein>
    <recommendedName>
        <fullName evidence="7">Xylanolytic transcriptional activator regulatory domain-containing protein</fullName>
    </recommendedName>
</protein>
<dbReference type="Proteomes" id="UP000002258">
    <property type="component" value="Chromosome 4"/>
</dbReference>
<keyword evidence="2" id="KW-0862">Zinc</keyword>
<evidence type="ECO:0000259" key="7">
    <source>
        <dbReference type="SMART" id="SM00906"/>
    </source>
</evidence>
<keyword evidence="9" id="KW-1185">Reference proteome</keyword>
<dbReference type="eggNOG" id="ENOG502QW0K">
    <property type="taxonomic scope" value="Eukaryota"/>
</dbReference>
<dbReference type="SMART" id="SM00906">
    <property type="entry name" value="Fungal_trans"/>
    <property type="match status" value="1"/>
</dbReference>
<feature type="domain" description="Xylanolytic transcriptional activator regulatory" evidence="7">
    <location>
        <begin position="106"/>
        <end position="174"/>
    </location>
</feature>
<dbReference type="STRING" id="322104.A3LUP0"/>
<dbReference type="OrthoDB" id="2428527at2759"/>
<dbReference type="GO" id="GO:0006351">
    <property type="term" value="P:DNA-templated transcription"/>
    <property type="evidence" value="ECO:0007669"/>
    <property type="project" value="InterPro"/>
</dbReference>
<dbReference type="GO" id="GO:0008270">
    <property type="term" value="F:zinc ion binding"/>
    <property type="evidence" value="ECO:0007669"/>
    <property type="project" value="InterPro"/>
</dbReference>
<accession>A3LUP0</accession>
<feature type="non-terminal residue" evidence="8">
    <location>
        <position position="174"/>
    </location>
</feature>
<evidence type="ECO:0000256" key="3">
    <source>
        <dbReference type="ARBA" id="ARBA00023015"/>
    </source>
</evidence>
<keyword evidence="6" id="KW-0539">Nucleus</keyword>
<proteinExistence type="predicted"/>
<dbReference type="CDD" id="cd12148">
    <property type="entry name" value="fungal_TF_MHR"/>
    <property type="match status" value="1"/>
</dbReference>
<dbReference type="AlphaFoldDB" id="A3LUP0"/>
<dbReference type="KEGG" id="pic:PICST_22344"/>
<dbReference type="Pfam" id="PF04082">
    <property type="entry name" value="Fungal_trans"/>
    <property type="match status" value="1"/>
</dbReference>
<keyword evidence="3" id="KW-0805">Transcription regulation</keyword>
<dbReference type="InterPro" id="IPR051615">
    <property type="entry name" value="Transcr_Regulatory_Elem"/>
</dbReference>
<sequence length="174" mass="19826">LLDLYFCWQHSYYNIFDKSLFLRDKESGGPFYSDFLLCTVLAHASHISERKQLRSVPSDASTAGDQFYRFALEKLPNELENASITTVQGLLLLASKESGVGRRSLGWIHSGMAFRIAIDLGLHLDCSRLRINGHITEEESKVRDSTFWGCYIFDQGWSFYLGRPPAIHESDIDL</sequence>
<dbReference type="EMBL" id="CP000498">
    <property type="protein sequence ID" value="ABN66268.1"/>
    <property type="molecule type" value="Genomic_DNA"/>
</dbReference>
<dbReference type="InParanoid" id="A3LUP0"/>
<evidence type="ECO:0000313" key="8">
    <source>
        <dbReference type="EMBL" id="ABN66268.1"/>
    </source>
</evidence>
<evidence type="ECO:0000256" key="2">
    <source>
        <dbReference type="ARBA" id="ARBA00022833"/>
    </source>
</evidence>
<gene>
    <name evidence="8" type="ORF">PICST_22344</name>
</gene>
<keyword evidence="4" id="KW-0238">DNA-binding</keyword>
<dbReference type="InterPro" id="IPR007219">
    <property type="entry name" value="XnlR_reg_dom"/>
</dbReference>
<evidence type="ECO:0000256" key="1">
    <source>
        <dbReference type="ARBA" id="ARBA00022723"/>
    </source>
</evidence>
<dbReference type="PANTHER" id="PTHR31313:SF81">
    <property type="entry name" value="TY1 ENHANCER ACTIVATOR"/>
    <property type="match status" value="1"/>
</dbReference>
<evidence type="ECO:0000256" key="4">
    <source>
        <dbReference type="ARBA" id="ARBA00023125"/>
    </source>
</evidence>
<dbReference type="PANTHER" id="PTHR31313">
    <property type="entry name" value="TY1 ENHANCER ACTIVATOR"/>
    <property type="match status" value="1"/>
</dbReference>
<keyword evidence="5" id="KW-0804">Transcription</keyword>
<reference evidence="8 9" key="1">
    <citation type="journal article" date="2007" name="Nat. Biotechnol.">
        <title>Genome sequence of the lignocellulose-bioconverting and xylose-fermenting yeast Pichia stipitis.</title>
        <authorList>
            <person name="Jeffries T.W."/>
            <person name="Grigoriev I.V."/>
            <person name="Grimwood J."/>
            <person name="Laplaza J.M."/>
            <person name="Aerts A."/>
            <person name="Salamov A."/>
            <person name="Schmutz J."/>
            <person name="Lindquist E."/>
            <person name="Dehal P."/>
            <person name="Shapiro H."/>
            <person name="Jin Y.S."/>
            <person name="Passoth V."/>
            <person name="Richardson P.M."/>
        </authorList>
    </citation>
    <scope>NUCLEOTIDE SEQUENCE [LARGE SCALE GENOMIC DNA]</scope>
    <source>
        <strain evidence="9">ATCC 58785 / CBS 6054 / NBRC 10063 / NRRL Y-11545</strain>
    </source>
</reference>
<dbReference type="GO" id="GO:0003677">
    <property type="term" value="F:DNA binding"/>
    <property type="evidence" value="ECO:0007669"/>
    <property type="project" value="UniProtKB-KW"/>
</dbReference>
<evidence type="ECO:0000256" key="6">
    <source>
        <dbReference type="ARBA" id="ARBA00023242"/>
    </source>
</evidence>
<keyword evidence="1" id="KW-0479">Metal-binding</keyword>
<evidence type="ECO:0000313" key="9">
    <source>
        <dbReference type="Proteomes" id="UP000002258"/>
    </source>
</evidence>
<evidence type="ECO:0000256" key="5">
    <source>
        <dbReference type="ARBA" id="ARBA00023163"/>
    </source>
</evidence>
<organism evidence="8 9">
    <name type="scientific">Scheffersomyces stipitis (strain ATCC 58785 / CBS 6054 / NBRC 10063 / NRRL Y-11545)</name>
    <name type="common">Yeast</name>
    <name type="synonym">Pichia stipitis</name>
    <dbReference type="NCBI Taxonomy" id="322104"/>
    <lineage>
        <taxon>Eukaryota</taxon>
        <taxon>Fungi</taxon>
        <taxon>Dikarya</taxon>
        <taxon>Ascomycota</taxon>
        <taxon>Saccharomycotina</taxon>
        <taxon>Pichiomycetes</taxon>
        <taxon>Debaryomycetaceae</taxon>
        <taxon>Scheffersomyces</taxon>
    </lineage>
</organism>
<name>A3LUP0_PICST</name>